<name>K0NND9_DESTT</name>
<feature type="domain" description="GGDEF" evidence="2">
    <location>
        <begin position="209"/>
        <end position="344"/>
    </location>
</feature>
<gene>
    <name evidence="3" type="ordered locus">TOL2_C40000</name>
</gene>
<dbReference type="PANTHER" id="PTHR45138:SF2">
    <property type="entry name" value="DIGUANYLATE CYCLASE VDCA"/>
    <property type="match status" value="1"/>
</dbReference>
<dbReference type="InterPro" id="IPR043128">
    <property type="entry name" value="Rev_trsase/Diguanyl_cyclase"/>
</dbReference>
<dbReference type="InterPro" id="IPR050469">
    <property type="entry name" value="Diguanylate_Cyclase"/>
</dbReference>
<dbReference type="HOGENOM" id="CLU_000445_11_5_7"/>
<dbReference type="GO" id="GO:1902201">
    <property type="term" value="P:negative regulation of bacterial-type flagellum-dependent cell motility"/>
    <property type="evidence" value="ECO:0007669"/>
    <property type="project" value="TreeGrafter"/>
</dbReference>
<dbReference type="SMART" id="SM00267">
    <property type="entry name" value="GGDEF"/>
    <property type="match status" value="1"/>
</dbReference>
<dbReference type="Proteomes" id="UP000007347">
    <property type="component" value="Chromosome"/>
</dbReference>
<dbReference type="InterPro" id="IPR000160">
    <property type="entry name" value="GGDEF_dom"/>
</dbReference>
<evidence type="ECO:0000259" key="2">
    <source>
        <dbReference type="PROSITE" id="PS50887"/>
    </source>
</evidence>
<dbReference type="STRING" id="651182.TOL2_C40000"/>
<reference evidence="3 4" key="1">
    <citation type="journal article" date="2013" name="Environ. Microbiol.">
        <title>Complete genome, catabolic sub-proteomes and key-metabolites of Desulfobacula toluolica Tol2, a marine, aromatic compound-degrading, sulfate-reducing bacterium.</title>
        <authorList>
            <person name="Wohlbrand L."/>
            <person name="Jacob J.H."/>
            <person name="Kube M."/>
            <person name="Mussmann M."/>
            <person name="Jarling R."/>
            <person name="Beck A."/>
            <person name="Amann R."/>
            <person name="Wilkes H."/>
            <person name="Reinhardt R."/>
            <person name="Rabus R."/>
        </authorList>
    </citation>
    <scope>NUCLEOTIDE SEQUENCE [LARGE SCALE GENOMIC DNA]</scope>
    <source>
        <strain evidence="4">DSM 7467 / Tol2</strain>
    </source>
</reference>
<dbReference type="Pfam" id="PF00990">
    <property type="entry name" value="GGDEF"/>
    <property type="match status" value="1"/>
</dbReference>
<dbReference type="FunFam" id="3.30.70.270:FF:000001">
    <property type="entry name" value="Diguanylate cyclase domain protein"/>
    <property type="match status" value="1"/>
</dbReference>
<dbReference type="CDD" id="cd01949">
    <property type="entry name" value="GGDEF"/>
    <property type="match status" value="1"/>
</dbReference>
<dbReference type="SUPFAM" id="SSF55073">
    <property type="entry name" value="Nucleotide cyclase"/>
    <property type="match status" value="1"/>
</dbReference>
<dbReference type="AlphaFoldDB" id="K0NND9"/>
<dbReference type="GO" id="GO:0043709">
    <property type="term" value="P:cell adhesion involved in single-species biofilm formation"/>
    <property type="evidence" value="ECO:0007669"/>
    <property type="project" value="TreeGrafter"/>
</dbReference>
<dbReference type="GO" id="GO:0052621">
    <property type="term" value="F:diguanylate cyclase activity"/>
    <property type="evidence" value="ECO:0007669"/>
    <property type="project" value="UniProtKB-EC"/>
</dbReference>
<accession>K0NND9</accession>
<dbReference type="OrthoDB" id="9813903at2"/>
<evidence type="ECO:0000256" key="1">
    <source>
        <dbReference type="ARBA" id="ARBA00012528"/>
    </source>
</evidence>
<dbReference type="EMBL" id="FO203503">
    <property type="protein sequence ID" value="CCK82155.1"/>
    <property type="molecule type" value="Genomic_DNA"/>
</dbReference>
<evidence type="ECO:0000313" key="4">
    <source>
        <dbReference type="Proteomes" id="UP000007347"/>
    </source>
</evidence>
<dbReference type="Gene3D" id="3.30.70.270">
    <property type="match status" value="1"/>
</dbReference>
<dbReference type="PANTHER" id="PTHR45138">
    <property type="entry name" value="REGULATORY COMPONENTS OF SENSORY TRANSDUCTION SYSTEM"/>
    <property type="match status" value="1"/>
</dbReference>
<proteinExistence type="predicted"/>
<dbReference type="EC" id="2.7.7.65" evidence="1"/>
<evidence type="ECO:0000313" key="3">
    <source>
        <dbReference type="EMBL" id="CCK82155.1"/>
    </source>
</evidence>
<sequence>MISKTYTESVKESGNYLRSALKNIAKYKLPYNPVSYLLWYEYALGQNKDLIDDIELIFKTNQLLTNDTISKLFKKHITDNQILISGKKIREFQKILAQMTKHLSQSGDEIGLQGNMLNTYAIELGQASSLDAIIEISKHIVLETKSIVESSKNLKSRLDSTVSEINMLSKELDGIRQAAKTDMLTGLLNRRGFYGAMVQAIANIENANDMLSVIMLDIDHFKRVNDQYGHLIGDNVLKILSKLLKDHIKGKDIAARFGGEEFILVLPQTSLEGAYALAEQIRLSLLKMNWKIKDTGKSIGQITISLGISLYQEGESIEAVIKRADDALYHAKNTGRNKSVTEVEIAN</sequence>
<keyword evidence="4" id="KW-1185">Reference proteome</keyword>
<dbReference type="PROSITE" id="PS50887">
    <property type="entry name" value="GGDEF"/>
    <property type="match status" value="1"/>
</dbReference>
<dbReference type="GO" id="GO:0005886">
    <property type="term" value="C:plasma membrane"/>
    <property type="evidence" value="ECO:0007669"/>
    <property type="project" value="TreeGrafter"/>
</dbReference>
<dbReference type="PATRIC" id="fig|651182.5.peg.4707"/>
<organism evidence="3 4">
    <name type="scientific">Desulfobacula toluolica (strain DSM 7467 / Tol2)</name>
    <dbReference type="NCBI Taxonomy" id="651182"/>
    <lineage>
        <taxon>Bacteria</taxon>
        <taxon>Pseudomonadati</taxon>
        <taxon>Thermodesulfobacteriota</taxon>
        <taxon>Desulfobacteria</taxon>
        <taxon>Desulfobacterales</taxon>
        <taxon>Desulfobacteraceae</taxon>
        <taxon>Desulfobacula</taxon>
    </lineage>
</organism>
<protein>
    <recommendedName>
        <fullName evidence="1">diguanylate cyclase</fullName>
        <ecNumber evidence="1">2.7.7.65</ecNumber>
    </recommendedName>
</protein>
<dbReference type="NCBIfam" id="TIGR00254">
    <property type="entry name" value="GGDEF"/>
    <property type="match status" value="1"/>
</dbReference>
<dbReference type="KEGG" id="dto:TOL2_C40000"/>
<dbReference type="RefSeq" id="WP_014959335.1">
    <property type="nucleotide sequence ID" value="NC_018645.1"/>
</dbReference>
<dbReference type="InterPro" id="IPR029787">
    <property type="entry name" value="Nucleotide_cyclase"/>
</dbReference>